<feature type="domain" description="ATPase V1 complex subunit H C-terminal" evidence="6">
    <location>
        <begin position="343"/>
        <end position="459"/>
    </location>
</feature>
<dbReference type="InterPro" id="IPR000225">
    <property type="entry name" value="Armadillo"/>
</dbReference>
<dbReference type="Gene3D" id="1.25.10.10">
    <property type="entry name" value="Leucine-rich Repeat Variant"/>
    <property type="match status" value="1"/>
</dbReference>
<evidence type="ECO:0000259" key="6">
    <source>
        <dbReference type="Pfam" id="PF11698"/>
    </source>
</evidence>
<protein>
    <recommendedName>
        <fullName evidence="5">V-type proton ATPase subunit H</fullName>
    </recommendedName>
</protein>
<proteinExistence type="inferred from homology"/>
<dbReference type="AlphaFoldDB" id="A0A7S2V6V1"/>
<keyword evidence="2 5" id="KW-0813">Transport</keyword>
<dbReference type="PANTHER" id="PTHR10698">
    <property type="entry name" value="V-TYPE PROTON ATPASE SUBUNIT H"/>
    <property type="match status" value="1"/>
</dbReference>
<evidence type="ECO:0000256" key="3">
    <source>
        <dbReference type="ARBA" id="ARBA00022781"/>
    </source>
</evidence>
<dbReference type="Pfam" id="PF03224">
    <property type="entry name" value="V-ATPase_H_N"/>
    <property type="match status" value="1"/>
</dbReference>
<dbReference type="EMBL" id="HBHR01021394">
    <property type="protein sequence ID" value="CAD9872747.1"/>
    <property type="molecule type" value="Transcribed_RNA"/>
</dbReference>
<sequence>MAKDDKGAEAVAAVEAVAEQKEKAIAAFNDIDWDALTRTGSFLNFTEVAILTRAHDSMLEVTFSNQEEGEKYVELLLKALVKVTSDARVTKYVLTKMEEILSGPDLVKRSKYFLDSSGKVDCSPFLSLLRGLKAENSDENYIGRTAGLVLASLLSVQRGELENMIALLAELLGYINVKDRRSNQKDARLPIAIQILAVSLRKDAARAMFARHGGVGLLIKLLRMQGNDASAQLLYDLVFCLWTLSLCEDVLPDFLSEGAIPILVEQVTALPREKVVRVAIATLRTLAAPSATQTTTQQGFVQEMMRAGLTKTLRHLRARNWADDDIAVDVEHLYNKLMSDYHELSTFEMYQQEVRSGQLKWGLCHTEKFWRNNVRSMEADDFALLKQLGELLGSADEEVVSIACYDIGEFVRFYPNGKSLVNQSQFNLKTKIMALIESPNTNVQRQALQAVSKIMVQKWEFVK</sequence>
<dbReference type="SUPFAM" id="SSF48371">
    <property type="entry name" value="ARM repeat"/>
    <property type="match status" value="1"/>
</dbReference>
<evidence type="ECO:0000256" key="4">
    <source>
        <dbReference type="ARBA" id="ARBA00023065"/>
    </source>
</evidence>
<evidence type="ECO:0000256" key="1">
    <source>
        <dbReference type="ARBA" id="ARBA00008613"/>
    </source>
</evidence>
<evidence type="ECO:0000256" key="5">
    <source>
        <dbReference type="PIRNR" id="PIRNR032184"/>
    </source>
</evidence>
<dbReference type="InterPro" id="IPR011987">
    <property type="entry name" value="ATPase_V1-cplx_hsu_C"/>
</dbReference>
<dbReference type="InterPro" id="IPR004908">
    <property type="entry name" value="ATPase_V1-cplx_hsu"/>
</dbReference>
<accession>A0A7S2V6V1</accession>
<dbReference type="SMART" id="SM00185">
    <property type="entry name" value="ARM"/>
    <property type="match status" value="2"/>
</dbReference>
<name>A0A7S2V6V1_9STRA</name>
<dbReference type="InterPro" id="IPR016024">
    <property type="entry name" value="ARM-type_fold"/>
</dbReference>
<gene>
    <name evidence="7" type="ORF">FJAP1339_LOCUS10857</name>
</gene>
<comment type="similarity">
    <text evidence="1 5">Belongs to the V-ATPase H subunit family.</text>
</comment>
<comment type="function">
    <text evidence="5">Subunit of the V1 complex of vacuolar(H+)-ATPase (V-ATPase), a multisubunit enzyme composed of a peripheral complex (V1) that hydrolyzes ATP and a membrane integral complex (V0) that translocates protons. V-ATPase is responsible for acidifying and maintaining the pH of intracellular compartments.</text>
</comment>
<dbReference type="GO" id="GO:0000221">
    <property type="term" value="C:vacuolar proton-transporting V-type ATPase, V1 domain"/>
    <property type="evidence" value="ECO:0007669"/>
    <property type="project" value="UniProtKB-UniRule"/>
</dbReference>
<dbReference type="GO" id="GO:0046961">
    <property type="term" value="F:proton-transporting ATPase activity, rotational mechanism"/>
    <property type="evidence" value="ECO:0007669"/>
    <property type="project" value="UniProtKB-UniRule"/>
</dbReference>
<keyword evidence="3 5" id="KW-0375">Hydrogen ion transport</keyword>
<dbReference type="InterPro" id="IPR038497">
    <property type="entry name" value="ATPase_V1-cplx_hsu_C_sf"/>
</dbReference>
<evidence type="ECO:0000256" key="2">
    <source>
        <dbReference type="ARBA" id="ARBA00022448"/>
    </source>
</evidence>
<organism evidence="7">
    <name type="scientific">Fibrocapsa japonica</name>
    <dbReference type="NCBI Taxonomy" id="94617"/>
    <lineage>
        <taxon>Eukaryota</taxon>
        <taxon>Sar</taxon>
        <taxon>Stramenopiles</taxon>
        <taxon>Ochrophyta</taxon>
        <taxon>Raphidophyceae</taxon>
        <taxon>Chattonellales</taxon>
        <taxon>Chattonellaceae</taxon>
        <taxon>Fibrocapsa</taxon>
    </lineage>
</organism>
<dbReference type="PANTHER" id="PTHR10698:SF0">
    <property type="entry name" value="V-TYPE PROTON ATPASE SUBUNIT H"/>
    <property type="match status" value="1"/>
</dbReference>
<comment type="subunit">
    <text evidence="5">V-ATPase is a heteromultimeric enzyme made up of two complexes: the ATP-hydrolytic V1 complex and the proton translocation V0 complex.</text>
</comment>
<dbReference type="InterPro" id="IPR011989">
    <property type="entry name" value="ARM-like"/>
</dbReference>
<evidence type="ECO:0000313" key="7">
    <source>
        <dbReference type="EMBL" id="CAD9872747.1"/>
    </source>
</evidence>
<reference evidence="7" key="1">
    <citation type="submission" date="2021-01" db="EMBL/GenBank/DDBJ databases">
        <authorList>
            <person name="Corre E."/>
            <person name="Pelletier E."/>
            <person name="Niang G."/>
            <person name="Scheremetjew M."/>
            <person name="Finn R."/>
            <person name="Kale V."/>
            <person name="Holt S."/>
            <person name="Cochrane G."/>
            <person name="Meng A."/>
            <person name="Brown T."/>
            <person name="Cohen L."/>
        </authorList>
    </citation>
    <scope>NUCLEOTIDE SEQUENCE</scope>
    <source>
        <strain evidence="7">CCMP1661</strain>
    </source>
</reference>
<dbReference type="PIRSF" id="PIRSF032184">
    <property type="entry name" value="ATPase_V1_H"/>
    <property type="match status" value="1"/>
</dbReference>
<keyword evidence="4 5" id="KW-0406">Ion transport</keyword>
<dbReference type="Pfam" id="PF11698">
    <property type="entry name" value="V-ATPase_H_C"/>
    <property type="match status" value="1"/>
</dbReference>
<dbReference type="Gene3D" id="1.25.40.150">
    <property type="entry name" value="V-type ATPase, subunit H, C-terminal domain"/>
    <property type="match status" value="1"/>
</dbReference>